<name>A0A2V4V304_PAEBA</name>
<evidence type="ECO:0000313" key="10">
    <source>
        <dbReference type="EMBL" id="QKS57008.1"/>
    </source>
</evidence>
<keyword evidence="3" id="KW-0677">Repeat</keyword>
<dbReference type="Proteomes" id="UP000509327">
    <property type="component" value="Chromosome"/>
</dbReference>
<protein>
    <submittedName>
        <fullName evidence="9">RHS repeat-associated protein</fullName>
    </submittedName>
</protein>
<evidence type="ECO:0000256" key="4">
    <source>
        <dbReference type="SAM" id="Coils"/>
    </source>
</evidence>
<evidence type="ECO:0000256" key="5">
    <source>
        <dbReference type="SAM" id="MobiDB-lite"/>
    </source>
</evidence>
<dbReference type="EMBL" id="QJSW01000030">
    <property type="protein sequence ID" value="PYE43196.1"/>
    <property type="molecule type" value="Genomic_DNA"/>
</dbReference>
<feature type="domain" description="DUF6531" evidence="7">
    <location>
        <begin position="334"/>
        <end position="391"/>
    </location>
</feature>
<dbReference type="SUPFAM" id="SSF63829">
    <property type="entry name" value="Calcium-dependent phosphotriesterase"/>
    <property type="match status" value="1"/>
</dbReference>
<feature type="domain" description="Teneurin-like YD-shell" evidence="8">
    <location>
        <begin position="439"/>
        <end position="608"/>
    </location>
</feature>
<dbReference type="Pfam" id="PF05593">
    <property type="entry name" value="RHS_repeat"/>
    <property type="match status" value="2"/>
</dbReference>
<feature type="domain" description="Teneurin-like YD-shell" evidence="8">
    <location>
        <begin position="1128"/>
        <end position="1223"/>
    </location>
</feature>
<dbReference type="PANTHER" id="PTHR32305">
    <property type="match status" value="1"/>
</dbReference>
<dbReference type="NCBIfam" id="TIGR03696">
    <property type="entry name" value="Rhs_assc_core"/>
    <property type="match status" value="1"/>
</dbReference>
<dbReference type="EMBL" id="CP054614">
    <property type="protein sequence ID" value="QKS57008.1"/>
    <property type="molecule type" value="Genomic_DNA"/>
</dbReference>
<keyword evidence="2" id="KW-0964">Secreted</keyword>
<dbReference type="OrthoDB" id="41445at2"/>
<feature type="domain" description="Pre-toxin TG" evidence="6">
    <location>
        <begin position="105"/>
        <end position="159"/>
    </location>
</feature>
<dbReference type="RefSeq" id="WP_110899362.1">
    <property type="nucleotide sequence ID" value="NZ_CP054614.1"/>
</dbReference>
<dbReference type="InterPro" id="IPR050708">
    <property type="entry name" value="T6SS_VgrG/RHS"/>
</dbReference>
<dbReference type="InterPro" id="IPR006530">
    <property type="entry name" value="YD"/>
</dbReference>
<evidence type="ECO:0000313" key="12">
    <source>
        <dbReference type="Proteomes" id="UP000509327"/>
    </source>
</evidence>
<evidence type="ECO:0000259" key="8">
    <source>
        <dbReference type="Pfam" id="PF25023"/>
    </source>
</evidence>
<organism evidence="9 11">
    <name type="scientific">Paenibacillus barcinonensis</name>
    <dbReference type="NCBI Taxonomy" id="198119"/>
    <lineage>
        <taxon>Bacteria</taxon>
        <taxon>Bacillati</taxon>
        <taxon>Bacillota</taxon>
        <taxon>Bacilli</taxon>
        <taxon>Bacillales</taxon>
        <taxon>Paenibacillaceae</taxon>
        <taxon>Paenibacillus</taxon>
    </lineage>
</organism>
<keyword evidence="12" id="KW-1185">Reference proteome</keyword>
<sequence>MKLEVSLSDLKRTSRSLDRAADEMGDLRADLNRSMNSLTQKTLSQGGVQSTFTQLMRELDGLQTKLELLSELTRRKRDEYEQADRAGKKFNWGKLASFLTFALGTVLDFLPVVGNVKGVIEAITGRDLLTGAKLEWYERGLGVLGPLGKGLNKATSLLKFADEAVELTGKAVKHADDAVDAAKTAGRHADDAMDAVPTGPNKASIPGNSAREAGEDMAGTGPKPAKASEAGDAPMSSNKPTGKADDAPGDAGSSRQDAGGLTDAEKAGAAGVAGITSAATAKAMKDKAASAGAKGADAPVSPSKGGAASPNQSSPGRTPETHNVTKSKTESCPGDPIHAATGQQFMNHDILTLHGAADWPLTLIYHSGLLQRGELGLAWTHQYGLRLEIQTAEEAGQPVPAVEVYWTAGRHNRFVHQADGTYRSSDLDVYFDVLERDAQGWTLTTREPRESYRFTEAGQLLSHTNASGLSLDMTYNAFGRLAALTDRATQRALQLDYMPTGELKEVKDALRQVKFAYNVGGILVQIQEPEGVVTDLVSDEAGHLLALSESGILQFTNTYDASYRIIKQTDAAGHAFLFRYDTKSHPGQTWTTVTNRLGQTRILVHDEALQLLEVHAEDGGITRYSYTPQGQTDRITNPLGETTTYVYDKDGHLIREIDPLGQETQYSYTPHHQLAREIDAEGGVTSYQYDEQQRLTTVTRPDGSQAQWTYTETGQTAVYQDFTGASWTYGYSDTGELAYTLDPEGRKVHVRWDEAGRVVELEDAAGGISRRSYDGADRLTSITDPLGLTWQTRYNASGQRIRETRPSGASMQYTYTPSGEVATVTDALGHTWQYTYDAENRLIAETNALGDTTQLSYDLAGRLQTVTDALGQQAQYHYDGAGRLVSVVDGEGRTVQQLTYDAAGRPVAWQDGLGHMTRLRFNALHQRVEDTDADGHTRRYRYDAAHRLLEVIQGEGADEVTYRQTWDGEDRNTSYTDASGNETRLTYDRSGRLLQETNAAGARIAYDYDERGWLRARLDAKGQETRYEYDAAGRLIRATDEAGEIVLTYTPDGQVARVLEAEQHEERTYDAAGRLLTRTDGFGHLLQYTYDAAGRMTALTYPDGKEVEYRYHATGELAEVKDWNGRLTRYRYDASGKLIDTRRPNGSQEQREYDAAGQLIRLTDTSGQGIRLQQFKYEYSPGGLLLKEENKQYTYDTLKRLRSGAEPGRIVHYTYDPSGNLTSEQVGTSPTGNPGSLLTQQQLHYTWDNRLQRVGDYPVEMDANGNLLYATDGSTASAYEYDARNRLVKAGKLKYRYNPQGDRIELAQRGQVTRYVIDDATELSRVLMELDGEGNVKARYVYGLGLIGREDADGTYLSYHYDLRGSTTLLTDEQNRVTDRYTYGLYGELEKHEGVTSQPFAYNGRDGVMTDANGLYYMRARYYDPKLKRFLNRDVIRGDIQDGQTFNRYAYVNGNPVSYIDPLGLMKCETGGTGKTGAYNPNFSGGTGQGLGKLEGVEINVSSKGLDIVKSHISTFDSYAPNQAMIQRLENALQSGKPLTGADASFYMHEVSEFTKMGKGMDYDTAHAFALQKYNVSPFSVYHPDVIKSMPGEFNSSWFKFWGLEK</sequence>
<feature type="domain" description="Teneurin-like YD-shell" evidence="8">
    <location>
        <begin position="933"/>
        <end position="1054"/>
    </location>
</feature>
<dbReference type="Gene3D" id="2.180.10.10">
    <property type="entry name" value="RHS repeat-associated core"/>
    <property type="match status" value="4"/>
</dbReference>
<comment type="subcellular location">
    <subcellularLocation>
        <location evidence="1">Secreted</location>
    </subcellularLocation>
</comment>
<dbReference type="Pfam" id="PF20148">
    <property type="entry name" value="DUF6531"/>
    <property type="match status" value="1"/>
</dbReference>
<reference evidence="9 11" key="1">
    <citation type="submission" date="2018-06" db="EMBL/GenBank/DDBJ databases">
        <title>Genomic Encyclopedia of Type Strains, Phase III (KMG-III): the genomes of soil and plant-associated and newly described type strains.</title>
        <authorList>
            <person name="Whitman W."/>
        </authorList>
    </citation>
    <scope>NUCLEOTIDE SEQUENCE [LARGE SCALE GENOMIC DNA]</scope>
    <source>
        <strain evidence="9 11">CECT 7022</strain>
    </source>
</reference>
<feature type="region of interest" description="Disordered" evidence="5">
    <location>
        <begin position="293"/>
        <end position="340"/>
    </location>
</feature>
<evidence type="ECO:0000256" key="1">
    <source>
        <dbReference type="ARBA" id="ARBA00004613"/>
    </source>
</evidence>
<evidence type="ECO:0000256" key="2">
    <source>
        <dbReference type="ARBA" id="ARBA00022525"/>
    </source>
</evidence>
<dbReference type="Pfam" id="PF14449">
    <property type="entry name" value="PT-TG"/>
    <property type="match status" value="1"/>
</dbReference>
<dbReference type="GO" id="GO:0005576">
    <property type="term" value="C:extracellular region"/>
    <property type="evidence" value="ECO:0007669"/>
    <property type="project" value="UniProtKB-SubCell"/>
</dbReference>
<dbReference type="InterPro" id="IPR022385">
    <property type="entry name" value="Rhs_assc_core"/>
</dbReference>
<dbReference type="InterPro" id="IPR031325">
    <property type="entry name" value="RHS_repeat"/>
</dbReference>
<evidence type="ECO:0000313" key="11">
    <source>
        <dbReference type="Proteomes" id="UP000247790"/>
    </source>
</evidence>
<dbReference type="InterPro" id="IPR027797">
    <property type="entry name" value="PT-TG_dom"/>
</dbReference>
<dbReference type="Pfam" id="PF25023">
    <property type="entry name" value="TEN_YD-shell"/>
    <property type="match status" value="4"/>
</dbReference>
<evidence type="ECO:0000313" key="9">
    <source>
        <dbReference type="EMBL" id="PYE43196.1"/>
    </source>
</evidence>
<proteinExistence type="predicted"/>
<evidence type="ECO:0000259" key="6">
    <source>
        <dbReference type="Pfam" id="PF14449"/>
    </source>
</evidence>
<gene>
    <name evidence="9" type="ORF">DFQ00_1304</name>
    <name evidence="10" type="ORF">HUB98_12170</name>
</gene>
<feature type="compositionally biased region" description="Polar residues" evidence="5">
    <location>
        <begin position="309"/>
        <end position="326"/>
    </location>
</feature>
<dbReference type="InterPro" id="IPR056823">
    <property type="entry name" value="TEN-like_YD-shell"/>
</dbReference>
<feature type="domain" description="Teneurin-like YD-shell" evidence="8">
    <location>
        <begin position="809"/>
        <end position="928"/>
    </location>
</feature>
<accession>A0A2V4V304</accession>
<dbReference type="PANTHER" id="PTHR32305:SF15">
    <property type="entry name" value="PROTEIN RHSA-RELATED"/>
    <property type="match status" value="1"/>
</dbReference>
<dbReference type="Proteomes" id="UP000247790">
    <property type="component" value="Unassembled WGS sequence"/>
</dbReference>
<feature type="coiled-coil region" evidence="4">
    <location>
        <begin position="10"/>
        <end position="72"/>
    </location>
</feature>
<reference evidence="10 12" key="2">
    <citation type="submission" date="2020-06" db="EMBL/GenBank/DDBJ databases">
        <title>Complete genome of Paenibacillus barcinonensis KACC11450.</title>
        <authorList>
            <person name="Kim M."/>
            <person name="Park Y.-J."/>
            <person name="Shin J.-H."/>
        </authorList>
    </citation>
    <scope>NUCLEOTIDE SEQUENCE [LARGE SCALE GENOMIC DNA]</scope>
    <source>
        <strain evidence="10 12">KACC11450</strain>
    </source>
</reference>
<dbReference type="NCBIfam" id="TIGR01643">
    <property type="entry name" value="YD_repeat_2x"/>
    <property type="match status" value="17"/>
</dbReference>
<feature type="region of interest" description="Disordered" evidence="5">
    <location>
        <begin position="183"/>
        <end position="261"/>
    </location>
</feature>
<evidence type="ECO:0000259" key="7">
    <source>
        <dbReference type="Pfam" id="PF20148"/>
    </source>
</evidence>
<keyword evidence="4" id="KW-0175">Coiled coil</keyword>
<evidence type="ECO:0000256" key="3">
    <source>
        <dbReference type="ARBA" id="ARBA00022737"/>
    </source>
</evidence>
<dbReference type="InterPro" id="IPR045351">
    <property type="entry name" value="DUF6531"/>
</dbReference>